<dbReference type="InterPro" id="IPR000489">
    <property type="entry name" value="Pterin-binding_dom"/>
</dbReference>
<dbReference type="Pfam" id="PF00809">
    <property type="entry name" value="Pterin_bind"/>
    <property type="match status" value="1"/>
</dbReference>
<dbReference type="EMBL" id="UINC01001605">
    <property type="protein sequence ID" value="SUZ84742.1"/>
    <property type="molecule type" value="Genomic_DNA"/>
</dbReference>
<dbReference type="Pfam" id="PF01288">
    <property type="entry name" value="HPPK"/>
    <property type="match status" value="1"/>
</dbReference>
<dbReference type="PROSITE" id="PS00794">
    <property type="entry name" value="HPPK"/>
    <property type="match status" value="1"/>
</dbReference>
<keyword evidence="13" id="KW-0511">Multifunctional enzyme</keyword>
<dbReference type="GO" id="GO:0005524">
    <property type="term" value="F:ATP binding"/>
    <property type="evidence" value="ECO:0007669"/>
    <property type="project" value="UniProtKB-KW"/>
</dbReference>
<evidence type="ECO:0000256" key="10">
    <source>
        <dbReference type="ARBA" id="ARBA00022840"/>
    </source>
</evidence>
<dbReference type="InterPro" id="IPR011005">
    <property type="entry name" value="Dihydropteroate_synth-like_sf"/>
</dbReference>
<comment type="cofactor">
    <cofactor evidence="2">
        <name>Mg(2+)</name>
        <dbReference type="ChEBI" id="CHEBI:18420"/>
    </cofactor>
</comment>
<dbReference type="InterPro" id="IPR006390">
    <property type="entry name" value="DHP_synth_dom"/>
</dbReference>
<evidence type="ECO:0000256" key="8">
    <source>
        <dbReference type="ARBA" id="ARBA00022741"/>
    </source>
</evidence>
<comment type="pathway">
    <text evidence="3">Cofactor biosynthesis; tetrahydrofolate biosynthesis; 7,8-dihydrofolate from 2-amino-4-hydroxy-6-hydroxymethyl-7,8-dihydropteridine diphosphate and 4-aminobenzoate: step 1/2.</text>
</comment>
<name>A0A381QZ75_9ZZZZ</name>
<dbReference type="PANTHER" id="PTHR20941:SF1">
    <property type="entry name" value="FOLIC ACID SYNTHESIS PROTEIN FOL1"/>
    <property type="match status" value="1"/>
</dbReference>
<dbReference type="GO" id="GO:0046656">
    <property type="term" value="P:folic acid biosynthetic process"/>
    <property type="evidence" value="ECO:0007669"/>
    <property type="project" value="UniProtKB-KW"/>
</dbReference>
<keyword evidence="11" id="KW-0460">Magnesium</keyword>
<accession>A0A381QZ75</accession>
<comment type="similarity">
    <text evidence="5">In the C-terminal section; belongs to the DHPS family.</text>
</comment>
<evidence type="ECO:0000256" key="12">
    <source>
        <dbReference type="ARBA" id="ARBA00022909"/>
    </source>
</evidence>
<reference evidence="15" key="1">
    <citation type="submission" date="2018-05" db="EMBL/GenBank/DDBJ databases">
        <authorList>
            <person name="Lanie J.A."/>
            <person name="Ng W.-L."/>
            <person name="Kazmierczak K.M."/>
            <person name="Andrzejewski T.M."/>
            <person name="Davidsen T.M."/>
            <person name="Wayne K.J."/>
            <person name="Tettelin H."/>
            <person name="Glass J.I."/>
            <person name="Rusch D."/>
            <person name="Podicherti R."/>
            <person name="Tsui H.-C.T."/>
            <person name="Winkler M.E."/>
        </authorList>
    </citation>
    <scope>NUCLEOTIDE SEQUENCE</scope>
</reference>
<evidence type="ECO:0000256" key="13">
    <source>
        <dbReference type="ARBA" id="ARBA00023268"/>
    </source>
</evidence>
<keyword evidence="12" id="KW-0289">Folate biosynthesis</keyword>
<dbReference type="GO" id="GO:0016301">
    <property type="term" value="F:kinase activity"/>
    <property type="evidence" value="ECO:0007669"/>
    <property type="project" value="UniProtKB-KW"/>
</dbReference>
<evidence type="ECO:0000256" key="9">
    <source>
        <dbReference type="ARBA" id="ARBA00022777"/>
    </source>
</evidence>
<feature type="domain" description="Pterin-binding" evidence="14">
    <location>
        <begin position="176"/>
        <end position="439"/>
    </location>
</feature>
<dbReference type="Gene3D" id="3.30.70.560">
    <property type="entry name" value="7,8-Dihydro-6-hydroxymethylpterin-pyrophosphokinase HPPK"/>
    <property type="match status" value="1"/>
</dbReference>
<dbReference type="GO" id="GO:0004156">
    <property type="term" value="F:dihydropteroate synthase activity"/>
    <property type="evidence" value="ECO:0007669"/>
    <property type="project" value="UniProtKB-EC"/>
</dbReference>
<evidence type="ECO:0000256" key="3">
    <source>
        <dbReference type="ARBA" id="ARBA00004763"/>
    </source>
</evidence>
<dbReference type="PROSITE" id="PS50972">
    <property type="entry name" value="PTERIN_BINDING"/>
    <property type="match status" value="1"/>
</dbReference>
<dbReference type="CDD" id="cd00739">
    <property type="entry name" value="DHPS"/>
    <property type="match status" value="1"/>
</dbReference>
<dbReference type="InterPro" id="IPR000550">
    <property type="entry name" value="Hppk"/>
</dbReference>
<dbReference type="CDD" id="cd00483">
    <property type="entry name" value="HPPK"/>
    <property type="match status" value="1"/>
</dbReference>
<evidence type="ECO:0000256" key="4">
    <source>
        <dbReference type="ARBA" id="ARBA00005051"/>
    </source>
</evidence>
<dbReference type="GO" id="GO:0046654">
    <property type="term" value="P:tetrahydrofolate biosynthetic process"/>
    <property type="evidence" value="ECO:0007669"/>
    <property type="project" value="UniProtKB-UniPathway"/>
</dbReference>
<sequence length="457" mass="50229">MVILGLGSNLGNRAIHLKRAISRLSRGSGAVLHAVRLSRIYGSPALTPTGAPAAWDLPYLNCALLGETTLEPGALLRHVQEIESSLGRQDHRRWAPRVIDIDILWWDGCEIKSDDLTIPHPEILKRPFVLEPLRDLIPDTILDSETVEAHASRAGARASVGEIAHSPDADIDVSYPTLMGILNITPNSFSDGGRFLEPETALMHARRLVEEGAGIIDVGAESTRPDGATVDPATEWARVEPVLHGLRELQGEVRSLGRRDPFQISIDSRNPSTIRSALDIGVDILNDVTGFTQPEMLEIAESTDVPLVFMHSLSIPVVKGESIPPDRDSAEFLIAWAEERLAEFDRRGIKRHRLVFDPGIGFGKTAHQSWHLLEHVERFHDLEIPLLVGHSRKSFLRTVTEKPSAGRDGETLIVSRGLVEKGVEILRVHDVEGHATLVSRHHSDRLSQLDAGAAVKP</sequence>
<protein>
    <recommendedName>
        <fullName evidence="14">Pterin-binding domain-containing protein</fullName>
    </recommendedName>
</protein>
<dbReference type="SUPFAM" id="SSF51717">
    <property type="entry name" value="Dihydropteroate synthetase-like"/>
    <property type="match status" value="1"/>
</dbReference>
<keyword evidence="8" id="KW-0547">Nucleotide-binding</keyword>
<evidence type="ECO:0000256" key="11">
    <source>
        <dbReference type="ARBA" id="ARBA00022842"/>
    </source>
</evidence>
<dbReference type="UniPathway" id="UPA00077">
    <property type="reaction ID" value="UER00155"/>
</dbReference>
<keyword evidence="10" id="KW-0067">ATP-binding</keyword>
<evidence type="ECO:0000313" key="15">
    <source>
        <dbReference type="EMBL" id="SUZ84742.1"/>
    </source>
</evidence>
<comment type="catalytic activity">
    <reaction evidence="1">
        <text>(7,8-dihydropterin-6-yl)methyl diphosphate + 4-aminobenzoate = 7,8-dihydropteroate + diphosphate</text>
        <dbReference type="Rhea" id="RHEA:19949"/>
        <dbReference type="ChEBI" id="CHEBI:17836"/>
        <dbReference type="ChEBI" id="CHEBI:17839"/>
        <dbReference type="ChEBI" id="CHEBI:33019"/>
        <dbReference type="ChEBI" id="CHEBI:72950"/>
        <dbReference type="EC" id="2.5.1.15"/>
    </reaction>
</comment>
<keyword evidence="7" id="KW-0479">Metal-binding</keyword>
<gene>
    <name evidence="15" type="ORF">METZ01_LOCUS37596</name>
</gene>
<evidence type="ECO:0000256" key="1">
    <source>
        <dbReference type="ARBA" id="ARBA00000012"/>
    </source>
</evidence>
<dbReference type="InterPro" id="IPR045031">
    <property type="entry name" value="DHP_synth-like"/>
</dbReference>
<proteinExistence type="inferred from homology"/>
<evidence type="ECO:0000256" key="5">
    <source>
        <dbReference type="ARBA" id="ARBA00009951"/>
    </source>
</evidence>
<evidence type="ECO:0000256" key="7">
    <source>
        <dbReference type="ARBA" id="ARBA00022723"/>
    </source>
</evidence>
<keyword evidence="9" id="KW-0418">Kinase</keyword>
<dbReference type="PROSITE" id="PS00793">
    <property type="entry name" value="DHPS_2"/>
    <property type="match status" value="1"/>
</dbReference>
<organism evidence="15">
    <name type="scientific">marine metagenome</name>
    <dbReference type="NCBI Taxonomy" id="408172"/>
    <lineage>
        <taxon>unclassified sequences</taxon>
        <taxon>metagenomes</taxon>
        <taxon>ecological metagenomes</taxon>
    </lineage>
</organism>
<dbReference type="PANTHER" id="PTHR20941">
    <property type="entry name" value="FOLATE SYNTHESIS PROTEINS"/>
    <property type="match status" value="1"/>
</dbReference>
<dbReference type="SUPFAM" id="SSF55083">
    <property type="entry name" value="6-hydroxymethyl-7,8-dihydropterin pyrophosphokinase, HPPK"/>
    <property type="match status" value="1"/>
</dbReference>
<evidence type="ECO:0000259" key="14">
    <source>
        <dbReference type="PROSITE" id="PS50972"/>
    </source>
</evidence>
<dbReference type="NCBIfam" id="TIGR01496">
    <property type="entry name" value="DHPS"/>
    <property type="match status" value="1"/>
</dbReference>
<evidence type="ECO:0000256" key="6">
    <source>
        <dbReference type="ARBA" id="ARBA00022679"/>
    </source>
</evidence>
<dbReference type="GO" id="GO:0005829">
    <property type="term" value="C:cytosol"/>
    <property type="evidence" value="ECO:0007669"/>
    <property type="project" value="TreeGrafter"/>
</dbReference>
<dbReference type="AlphaFoldDB" id="A0A381QZ75"/>
<dbReference type="InterPro" id="IPR035907">
    <property type="entry name" value="Hppk_sf"/>
</dbReference>
<dbReference type="NCBIfam" id="TIGR01498">
    <property type="entry name" value="folK"/>
    <property type="match status" value="1"/>
</dbReference>
<dbReference type="PROSITE" id="PS00792">
    <property type="entry name" value="DHPS_1"/>
    <property type="match status" value="1"/>
</dbReference>
<evidence type="ECO:0000256" key="2">
    <source>
        <dbReference type="ARBA" id="ARBA00001946"/>
    </source>
</evidence>
<comment type="pathway">
    <text evidence="4">Cofactor biosynthesis; tetrahydrofolate biosynthesis; 2-amino-4-hydroxy-6-hydroxymethyl-7,8-dihydropteridine diphosphate from 7,8-dihydroneopterin triphosphate: step 4/4.</text>
</comment>
<dbReference type="Gene3D" id="3.20.20.20">
    <property type="entry name" value="Dihydropteroate synthase-like"/>
    <property type="match status" value="1"/>
</dbReference>
<keyword evidence="6" id="KW-0808">Transferase</keyword>
<dbReference type="GO" id="GO:0003848">
    <property type="term" value="F:2-amino-4-hydroxy-6-hydroxymethyldihydropteridine diphosphokinase activity"/>
    <property type="evidence" value="ECO:0007669"/>
    <property type="project" value="InterPro"/>
</dbReference>
<dbReference type="GO" id="GO:0046872">
    <property type="term" value="F:metal ion binding"/>
    <property type="evidence" value="ECO:0007669"/>
    <property type="project" value="UniProtKB-KW"/>
</dbReference>